<evidence type="ECO:0000313" key="2">
    <source>
        <dbReference type="Proteomes" id="UP001597365"/>
    </source>
</evidence>
<dbReference type="Gene3D" id="3.40.630.30">
    <property type="match status" value="1"/>
</dbReference>
<dbReference type="Pfam" id="PF04339">
    <property type="entry name" value="FemAB_like"/>
    <property type="match status" value="1"/>
</dbReference>
<comment type="caution">
    <text evidence="1">The sequence shown here is derived from an EMBL/GenBank/DDBJ whole genome shotgun (WGS) entry which is preliminary data.</text>
</comment>
<dbReference type="RefSeq" id="WP_380900867.1">
    <property type="nucleotide sequence ID" value="NZ_JBHUFU010000009.1"/>
</dbReference>
<name>A0ABW4PP31_9ACTN</name>
<accession>A0ABW4PP31</accession>
<organism evidence="1 2">
    <name type="scientific">Streptomyces desertarenae</name>
    <dbReference type="NCBI Taxonomy" id="2666184"/>
    <lineage>
        <taxon>Bacteria</taxon>
        <taxon>Bacillati</taxon>
        <taxon>Actinomycetota</taxon>
        <taxon>Actinomycetes</taxon>
        <taxon>Kitasatosporales</taxon>
        <taxon>Streptomycetaceae</taxon>
        <taxon>Streptomyces</taxon>
    </lineage>
</organism>
<sequence length="366" mass="39820">MGFSPLRLDRVHTVERAADLPRREWDALARPSDVFLTTRWLDVVENTAGVPMAYLWTERDGVPVAALATASATASVPWTLGRPDVVLRNSAEAGLPGAAGFLAGLGGDATTALMPSVVAGGRHVGNTRILYGARATDEDLEALVTAAEARARDLGAASVAFLYLDETDRRLAAVLGARGYAGCVSGRHSSLSVPADGFDGYLASLPRKRRVSVAAERRRLREAGVDVRLESLDGADLPRFAALEAELLRKYGIEWRADQSLPQLRQVRDRFGDDAFAVVARDGGEIRGFGLILRHGGHWYARQTGYDYAYQRRTGLPLYFELLYYRLVEEAAAAGVPVIHYGLGSEDTKRSRGCTATDQYCLLLRL</sequence>
<dbReference type="EMBL" id="JBHUFU010000009">
    <property type="protein sequence ID" value="MFD1831186.1"/>
    <property type="molecule type" value="Genomic_DNA"/>
</dbReference>
<evidence type="ECO:0000313" key="1">
    <source>
        <dbReference type="EMBL" id="MFD1831186.1"/>
    </source>
</evidence>
<keyword evidence="1" id="KW-0012">Acyltransferase</keyword>
<dbReference type="InterPro" id="IPR007434">
    <property type="entry name" value="FemAB-like"/>
</dbReference>
<keyword evidence="2" id="KW-1185">Reference proteome</keyword>
<reference evidence="2" key="1">
    <citation type="journal article" date="2019" name="Int. J. Syst. Evol. Microbiol.">
        <title>The Global Catalogue of Microorganisms (GCM) 10K type strain sequencing project: providing services to taxonomists for standard genome sequencing and annotation.</title>
        <authorList>
            <consortium name="The Broad Institute Genomics Platform"/>
            <consortium name="The Broad Institute Genome Sequencing Center for Infectious Disease"/>
            <person name="Wu L."/>
            <person name="Ma J."/>
        </authorList>
    </citation>
    <scope>NUCLEOTIDE SEQUENCE [LARGE SCALE GENOMIC DNA]</scope>
    <source>
        <strain evidence="2">CGMCC 4.7455</strain>
    </source>
</reference>
<protein>
    <submittedName>
        <fullName evidence="1">GNAT family N-acetyltransferase</fullName>
        <ecNumber evidence="1">2.3.1.-</ecNumber>
    </submittedName>
</protein>
<proteinExistence type="predicted"/>
<dbReference type="SUPFAM" id="SSF55729">
    <property type="entry name" value="Acyl-CoA N-acyltransferases (Nat)"/>
    <property type="match status" value="1"/>
</dbReference>
<dbReference type="Proteomes" id="UP001597365">
    <property type="component" value="Unassembled WGS sequence"/>
</dbReference>
<keyword evidence="1" id="KW-0808">Transferase</keyword>
<dbReference type="InterPro" id="IPR016181">
    <property type="entry name" value="Acyl_CoA_acyltransferase"/>
</dbReference>
<gene>
    <name evidence="1" type="ORF">ACFSJS_16115</name>
</gene>
<dbReference type="GO" id="GO:0016746">
    <property type="term" value="F:acyltransferase activity"/>
    <property type="evidence" value="ECO:0007669"/>
    <property type="project" value="UniProtKB-KW"/>
</dbReference>
<dbReference type="EC" id="2.3.1.-" evidence="1"/>